<dbReference type="PANTHER" id="PTHR34598:SF3">
    <property type="entry name" value="OXIDOREDUCTASE AN1597"/>
    <property type="match status" value="1"/>
</dbReference>
<accession>A0ABR3DR37</accession>
<gene>
    <name evidence="3" type="ORF">QR685DRAFT_549786</name>
</gene>
<proteinExistence type="inferred from homology"/>
<dbReference type="PANTHER" id="PTHR34598">
    <property type="entry name" value="BLL6449 PROTEIN"/>
    <property type="match status" value="1"/>
</dbReference>
<dbReference type="NCBIfam" id="NF041278">
    <property type="entry name" value="CmcJ_NvfI_EfuI"/>
    <property type="match status" value="1"/>
</dbReference>
<keyword evidence="4" id="KW-1185">Reference proteome</keyword>
<evidence type="ECO:0000313" key="4">
    <source>
        <dbReference type="Proteomes" id="UP001451303"/>
    </source>
</evidence>
<evidence type="ECO:0000256" key="1">
    <source>
        <dbReference type="ARBA" id="ARBA00023604"/>
    </source>
</evidence>
<comment type="caution">
    <text evidence="3">The sequence shown here is derived from an EMBL/GenBank/DDBJ whole genome shotgun (WGS) entry which is preliminary data.</text>
</comment>
<feature type="region of interest" description="Disordered" evidence="2">
    <location>
        <begin position="101"/>
        <end position="122"/>
    </location>
</feature>
<organism evidence="3 4">
    <name type="scientific">Neurospora intermedia</name>
    <dbReference type="NCBI Taxonomy" id="5142"/>
    <lineage>
        <taxon>Eukaryota</taxon>
        <taxon>Fungi</taxon>
        <taxon>Dikarya</taxon>
        <taxon>Ascomycota</taxon>
        <taxon>Pezizomycotina</taxon>
        <taxon>Sordariomycetes</taxon>
        <taxon>Sordariomycetidae</taxon>
        <taxon>Sordariales</taxon>
        <taxon>Sordariaceae</taxon>
        <taxon>Neurospora</taxon>
    </lineage>
</organism>
<name>A0ABR3DR37_NEUIN</name>
<reference evidence="3 4" key="1">
    <citation type="submission" date="2023-09" db="EMBL/GenBank/DDBJ databases">
        <title>Multi-omics analysis of a traditional fermented food reveals byproduct-associated fungal strains for waste-to-food upcycling.</title>
        <authorList>
            <consortium name="Lawrence Berkeley National Laboratory"/>
            <person name="Rekdal V.M."/>
            <person name="Villalobos-Escobedo J.M."/>
            <person name="Rodriguez-Valeron N."/>
            <person name="Garcia M.O."/>
            <person name="Vasquez D.P."/>
            <person name="Damayanti I."/>
            <person name="Sorensen P.M."/>
            <person name="Baidoo E.E."/>
            <person name="De Carvalho A.C."/>
            <person name="Riley R."/>
            <person name="Lipzen A."/>
            <person name="He G."/>
            <person name="Yan M."/>
            <person name="Haridas S."/>
            <person name="Daum C."/>
            <person name="Yoshinaga Y."/>
            <person name="Ng V."/>
            <person name="Grigoriev I.V."/>
            <person name="Munk R."/>
            <person name="Nuraida L."/>
            <person name="Wijaya C.H."/>
            <person name="Morales P.-C."/>
            <person name="Keasling J.D."/>
        </authorList>
    </citation>
    <scope>NUCLEOTIDE SEQUENCE [LARGE SCALE GENOMIC DNA]</scope>
    <source>
        <strain evidence="3 4">FGSC 2613</strain>
    </source>
</reference>
<protein>
    <submittedName>
        <fullName evidence="3">Uncharacterized protein</fullName>
    </submittedName>
</protein>
<dbReference type="Proteomes" id="UP001451303">
    <property type="component" value="Unassembled WGS sequence"/>
</dbReference>
<sequence>METEKPARHDLITTINYYKDLGDGSAPTPVYVGKDQVTNKRLMLPVTTTVTDVTGDDVEKSFTLDQNGFQFRGRGEDPKGIFRRVRGIPSGSVPAEILLPSNSSTRANHISPSSGPKTNSTSASRVFAFDHRVRRGPSDWHEIPVYNVRHRGPLHRAHVDQSYAGAEMVLREKIPNADEVGRLMQRRLGIVNIWRPIKPIHKDPLALCDARTVSDADLVPASIILKDGQRRESWTVKPNLEDRWYCKYQQQPDEVVLIKCFDSDSSPGMARRAPHCAVEDPDAREEDWRESVEVRCLVFW</sequence>
<evidence type="ECO:0000313" key="3">
    <source>
        <dbReference type="EMBL" id="KAL0475135.1"/>
    </source>
</evidence>
<dbReference type="EMBL" id="JAVLET010000001">
    <property type="protein sequence ID" value="KAL0475135.1"/>
    <property type="molecule type" value="Genomic_DNA"/>
</dbReference>
<dbReference type="InterPro" id="IPR044053">
    <property type="entry name" value="AsaB-like"/>
</dbReference>
<evidence type="ECO:0000256" key="2">
    <source>
        <dbReference type="SAM" id="MobiDB-lite"/>
    </source>
</evidence>
<comment type="similarity">
    <text evidence="1">Belongs to the asaB hydroxylase/desaturase family.</text>
</comment>